<protein>
    <submittedName>
        <fullName evidence="2">DDE transposase</fullName>
    </submittedName>
</protein>
<evidence type="ECO:0000313" key="2">
    <source>
        <dbReference type="EMBL" id="PIW14947.1"/>
    </source>
</evidence>
<reference evidence="2 3" key="1">
    <citation type="submission" date="2017-09" db="EMBL/GenBank/DDBJ databases">
        <title>Depth-based differentiation of microbial function through sediment-hosted aquifers and enrichment of novel symbionts in the deep terrestrial subsurface.</title>
        <authorList>
            <person name="Probst A.J."/>
            <person name="Ladd B."/>
            <person name="Jarett J.K."/>
            <person name="Geller-Mcgrath D.E."/>
            <person name="Sieber C.M."/>
            <person name="Emerson J.B."/>
            <person name="Anantharaman K."/>
            <person name="Thomas B.C."/>
            <person name="Malmstrom R."/>
            <person name="Stieglmeier M."/>
            <person name="Klingl A."/>
            <person name="Woyke T."/>
            <person name="Ryan C.M."/>
            <person name="Banfield J.F."/>
        </authorList>
    </citation>
    <scope>NUCLEOTIDE SEQUENCE [LARGE SCALE GENOMIC DNA]</scope>
    <source>
        <strain evidence="2">CG17_big_fil_post_rev_8_21_14_2_50_48_46</strain>
    </source>
</reference>
<organism evidence="2 3">
    <name type="scientific">bacterium (Candidatus Blackallbacteria) CG17_big_fil_post_rev_8_21_14_2_50_48_46</name>
    <dbReference type="NCBI Taxonomy" id="2014261"/>
    <lineage>
        <taxon>Bacteria</taxon>
        <taxon>Candidatus Blackallbacteria</taxon>
    </lineage>
</organism>
<feature type="non-terminal residue" evidence="2">
    <location>
        <position position="82"/>
    </location>
</feature>
<gene>
    <name evidence="2" type="ORF">COW36_20045</name>
</gene>
<dbReference type="PANTHER" id="PTHR33408:SF2">
    <property type="entry name" value="TRANSPOSASE DDE DOMAIN-CONTAINING PROTEIN"/>
    <property type="match status" value="1"/>
</dbReference>
<dbReference type="EMBL" id="PFFQ01000055">
    <property type="protein sequence ID" value="PIW14947.1"/>
    <property type="molecule type" value="Genomic_DNA"/>
</dbReference>
<dbReference type="Proteomes" id="UP000231019">
    <property type="component" value="Unassembled WGS sequence"/>
</dbReference>
<dbReference type="Pfam" id="PF05598">
    <property type="entry name" value="DUF772"/>
    <property type="match status" value="1"/>
</dbReference>
<dbReference type="InterPro" id="IPR008490">
    <property type="entry name" value="Transposase_InsH_N"/>
</dbReference>
<feature type="domain" description="Transposase InsH N-terminal" evidence="1">
    <location>
        <begin position="4"/>
        <end position="73"/>
    </location>
</feature>
<sequence>LDTSIFHHRYQNDETGRPAYDPALLLKIVLLAYSRGITSSRKIEQLCRENVIFMALSANSQPHFTTIADFISRSSEEISQLF</sequence>
<dbReference type="AlphaFoldDB" id="A0A2M7G0H7"/>
<evidence type="ECO:0000259" key="1">
    <source>
        <dbReference type="Pfam" id="PF05598"/>
    </source>
</evidence>
<evidence type="ECO:0000313" key="3">
    <source>
        <dbReference type="Proteomes" id="UP000231019"/>
    </source>
</evidence>
<dbReference type="PANTHER" id="PTHR33408">
    <property type="entry name" value="TRANSPOSASE"/>
    <property type="match status" value="1"/>
</dbReference>
<accession>A0A2M7G0H7</accession>
<name>A0A2M7G0H7_9BACT</name>
<feature type="non-terminal residue" evidence="2">
    <location>
        <position position="1"/>
    </location>
</feature>
<proteinExistence type="predicted"/>
<comment type="caution">
    <text evidence="2">The sequence shown here is derived from an EMBL/GenBank/DDBJ whole genome shotgun (WGS) entry which is preliminary data.</text>
</comment>